<evidence type="ECO:0000256" key="1">
    <source>
        <dbReference type="SAM" id="Phobius"/>
    </source>
</evidence>
<keyword evidence="1" id="KW-0812">Transmembrane</keyword>
<accession>A0ABT9A3P0</accession>
<reference evidence="2" key="1">
    <citation type="submission" date="2023-07" db="EMBL/GenBank/DDBJ databases">
        <authorList>
            <person name="Kim M.K."/>
        </authorList>
    </citation>
    <scope>NUCLEOTIDE SEQUENCE</scope>
    <source>
        <strain evidence="2">CA1-15</strain>
    </source>
</reference>
<feature type="transmembrane region" description="Helical" evidence="1">
    <location>
        <begin position="27"/>
        <end position="44"/>
    </location>
</feature>
<dbReference type="Proteomes" id="UP001176468">
    <property type="component" value="Unassembled WGS sequence"/>
</dbReference>
<dbReference type="EMBL" id="JAUQSZ010000013">
    <property type="protein sequence ID" value="MDO7844037.1"/>
    <property type="molecule type" value="Genomic_DNA"/>
</dbReference>
<comment type="caution">
    <text evidence="2">The sequence shown here is derived from an EMBL/GenBank/DDBJ whole genome shotgun (WGS) entry which is preliminary data.</text>
</comment>
<feature type="transmembrane region" description="Helical" evidence="1">
    <location>
        <begin position="84"/>
        <end position="101"/>
    </location>
</feature>
<proteinExistence type="predicted"/>
<organism evidence="2 3">
    <name type="scientific">Sphingomonas immobilis</name>
    <dbReference type="NCBI Taxonomy" id="3063997"/>
    <lineage>
        <taxon>Bacteria</taxon>
        <taxon>Pseudomonadati</taxon>
        <taxon>Pseudomonadota</taxon>
        <taxon>Alphaproteobacteria</taxon>
        <taxon>Sphingomonadales</taxon>
        <taxon>Sphingomonadaceae</taxon>
        <taxon>Sphingomonas</taxon>
    </lineage>
</organism>
<evidence type="ECO:0000313" key="3">
    <source>
        <dbReference type="Proteomes" id="UP001176468"/>
    </source>
</evidence>
<gene>
    <name evidence="2" type="ORF">Q5H94_17045</name>
</gene>
<sequence>MNAETIDTANRAPAIDRTKQRQLRDYYAIRAAVAGAWVVAAFTIGASVPVAAAILMVAYPAWDAAANLIDAARNGGLARNPTQAINVAASTLTAVAVLAVIGDTALVLRVFGAWAILAGLMQLATGARRWKAYGAQWAMILSGAQSALAGGFFIAQSLGHVGSAIATVAGYAGFGAFYFLVSALWLTFRRSA</sequence>
<protein>
    <submittedName>
        <fullName evidence="2">DUF308 domain-containing protein</fullName>
    </submittedName>
</protein>
<feature type="transmembrane region" description="Helical" evidence="1">
    <location>
        <begin position="137"/>
        <end position="158"/>
    </location>
</feature>
<dbReference type="RefSeq" id="WP_304562498.1">
    <property type="nucleotide sequence ID" value="NZ_JAUQSZ010000013.1"/>
</dbReference>
<keyword evidence="1" id="KW-0472">Membrane</keyword>
<name>A0ABT9A3P0_9SPHN</name>
<evidence type="ECO:0000313" key="2">
    <source>
        <dbReference type="EMBL" id="MDO7844037.1"/>
    </source>
</evidence>
<keyword evidence="3" id="KW-1185">Reference proteome</keyword>
<keyword evidence="1" id="KW-1133">Transmembrane helix</keyword>
<feature type="transmembrane region" description="Helical" evidence="1">
    <location>
        <begin position="164"/>
        <end position="188"/>
    </location>
</feature>